<dbReference type="AlphaFoldDB" id="A0A1G9AZ09"/>
<dbReference type="STRING" id="246191.SAMN05660337_0083"/>
<dbReference type="EMBL" id="FNGA01000001">
    <property type="protein sequence ID" value="SDK32473.1"/>
    <property type="molecule type" value="Genomic_DNA"/>
</dbReference>
<evidence type="ECO:0000313" key="1">
    <source>
        <dbReference type="EMBL" id="SDK32473.1"/>
    </source>
</evidence>
<sequence length="172" mass="19231">MAELWITLNDIPEEGKDLVFDDQTFWTDAWKNYNIDARPATPLISEVFILPQDNGCLVRGKTSGAITLVCDRCTADYKQNISTKFDEFEQVATAEDTEPSPVVKTKEGLKIEIGALLWEHFVMALPVKPLCNNDCKGLCDKCGADLNKDGCSCKKEEGDPRLAVFRNLKIKN</sequence>
<dbReference type="RefSeq" id="WP_092157177.1">
    <property type="nucleotide sequence ID" value="NZ_FNGA01000001.1"/>
</dbReference>
<evidence type="ECO:0008006" key="3">
    <source>
        <dbReference type="Google" id="ProtNLM"/>
    </source>
</evidence>
<proteinExistence type="predicted"/>
<dbReference type="InterPro" id="IPR003772">
    <property type="entry name" value="YceD"/>
</dbReference>
<organism evidence="1 2">
    <name type="scientific">Maridesulfovibrio ferrireducens</name>
    <dbReference type="NCBI Taxonomy" id="246191"/>
    <lineage>
        <taxon>Bacteria</taxon>
        <taxon>Pseudomonadati</taxon>
        <taxon>Thermodesulfobacteriota</taxon>
        <taxon>Desulfovibrionia</taxon>
        <taxon>Desulfovibrionales</taxon>
        <taxon>Desulfovibrionaceae</taxon>
        <taxon>Maridesulfovibrio</taxon>
    </lineage>
</organism>
<dbReference type="PANTHER" id="PTHR34374">
    <property type="entry name" value="LARGE RIBOSOMAL RNA SUBUNIT ACCUMULATION PROTEIN YCED HOMOLOG 1, CHLOROPLASTIC"/>
    <property type="match status" value="1"/>
</dbReference>
<dbReference type="Proteomes" id="UP000199053">
    <property type="component" value="Unassembled WGS sequence"/>
</dbReference>
<name>A0A1G9AZ09_9BACT</name>
<accession>A0A1G9AZ09</accession>
<dbReference type="Pfam" id="PF02620">
    <property type="entry name" value="YceD"/>
    <property type="match status" value="1"/>
</dbReference>
<dbReference type="PANTHER" id="PTHR34374:SF1">
    <property type="entry name" value="LARGE RIBOSOMAL RNA SUBUNIT ACCUMULATION PROTEIN YCED HOMOLOG 1, CHLOROPLASTIC"/>
    <property type="match status" value="1"/>
</dbReference>
<protein>
    <recommendedName>
        <fullName evidence="3">DUF177 domain-containing protein</fullName>
    </recommendedName>
</protein>
<gene>
    <name evidence="1" type="ORF">SAMN05660337_0083</name>
</gene>
<keyword evidence="2" id="KW-1185">Reference proteome</keyword>
<reference evidence="2" key="1">
    <citation type="submission" date="2016-10" db="EMBL/GenBank/DDBJ databases">
        <authorList>
            <person name="Varghese N."/>
            <person name="Submissions S."/>
        </authorList>
    </citation>
    <scope>NUCLEOTIDE SEQUENCE [LARGE SCALE GENOMIC DNA]</scope>
    <source>
        <strain evidence="2">DSM 16995</strain>
    </source>
</reference>
<dbReference type="OrthoDB" id="9790372at2"/>
<evidence type="ECO:0000313" key="2">
    <source>
        <dbReference type="Proteomes" id="UP000199053"/>
    </source>
</evidence>